<dbReference type="Pfam" id="PF07336">
    <property type="entry name" value="ABATE"/>
    <property type="match status" value="1"/>
</dbReference>
<dbReference type="Proteomes" id="UP000645555">
    <property type="component" value="Unassembled WGS sequence"/>
</dbReference>
<reference evidence="2" key="2">
    <citation type="submission" date="2020-09" db="EMBL/GenBank/DDBJ databases">
        <authorList>
            <person name="Sun Q."/>
            <person name="Ohkuma M."/>
        </authorList>
    </citation>
    <scope>NUCLEOTIDE SEQUENCE</scope>
    <source>
        <strain evidence="2">JCM 4956</strain>
    </source>
</reference>
<dbReference type="Pfam" id="PF11706">
    <property type="entry name" value="zf-CGNR"/>
    <property type="match status" value="1"/>
</dbReference>
<dbReference type="AlphaFoldDB" id="A0A918KHJ6"/>
<name>A0A918KHJ6_9ACTN</name>
<evidence type="ECO:0000259" key="1">
    <source>
        <dbReference type="Pfam" id="PF11706"/>
    </source>
</evidence>
<dbReference type="InterPro" id="IPR021005">
    <property type="entry name" value="Znf_CGNR"/>
</dbReference>
<dbReference type="EMBL" id="BMWD01000010">
    <property type="protein sequence ID" value="GGX62851.1"/>
    <property type="molecule type" value="Genomic_DNA"/>
</dbReference>
<sequence length="211" mass="22420">MTDMETSAPLLGEPLPVELMNTVWADREGVHDALDSPDGARAWLRAVAARTGFMAGSDADVPSAGEFEEPARRLVGLRDALRRLAAEVTGDTRPTDAHASGAGGLGTAVAELNDVASTVPSWSALAWTAGKTPERRTRTGGTPAAAAVSALAEEAIALFGGEDRLRIRACLAPGCVLYFLKDHTRREWCSTSCGNRARAARHYRRHRGTAE</sequence>
<dbReference type="InterPro" id="IPR010852">
    <property type="entry name" value="ABATE"/>
</dbReference>
<comment type="caution">
    <text evidence="2">The sequence shown here is derived from an EMBL/GenBank/DDBJ whole genome shotgun (WGS) entry which is preliminary data.</text>
</comment>
<keyword evidence="3" id="KW-1185">Reference proteome</keyword>
<accession>A0A918KHJ6</accession>
<evidence type="ECO:0000313" key="2">
    <source>
        <dbReference type="EMBL" id="GGX62851.1"/>
    </source>
</evidence>
<dbReference type="InterPro" id="IPR023286">
    <property type="entry name" value="ABATE_dom_sf"/>
</dbReference>
<evidence type="ECO:0000313" key="3">
    <source>
        <dbReference type="Proteomes" id="UP000645555"/>
    </source>
</evidence>
<dbReference type="SUPFAM" id="SSF160904">
    <property type="entry name" value="Jann2411-like"/>
    <property type="match status" value="1"/>
</dbReference>
<dbReference type="PANTHER" id="PTHR35525:SF3">
    <property type="entry name" value="BLL6575 PROTEIN"/>
    <property type="match status" value="1"/>
</dbReference>
<feature type="domain" description="Zinc finger CGNR" evidence="1">
    <location>
        <begin position="166"/>
        <end position="206"/>
    </location>
</feature>
<reference evidence="2" key="1">
    <citation type="journal article" date="2014" name="Int. J. Syst. Evol. Microbiol.">
        <title>Complete genome sequence of Corynebacterium casei LMG S-19264T (=DSM 44701T), isolated from a smear-ripened cheese.</title>
        <authorList>
            <consortium name="US DOE Joint Genome Institute (JGI-PGF)"/>
            <person name="Walter F."/>
            <person name="Albersmeier A."/>
            <person name="Kalinowski J."/>
            <person name="Ruckert C."/>
        </authorList>
    </citation>
    <scope>NUCLEOTIDE SEQUENCE</scope>
    <source>
        <strain evidence="2">JCM 4956</strain>
    </source>
</reference>
<organism evidence="2 3">
    <name type="scientific">Streptomyces fructofermentans</name>
    <dbReference type="NCBI Taxonomy" id="152141"/>
    <lineage>
        <taxon>Bacteria</taxon>
        <taxon>Bacillati</taxon>
        <taxon>Actinomycetota</taxon>
        <taxon>Actinomycetes</taxon>
        <taxon>Kitasatosporales</taxon>
        <taxon>Streptomycetaceae</taxon>
        <taxon>Streptomyces</taxon>
    </lineage>
</organism>
<dbReference type="Gene3D" id="1.10.3300.10">
    <property type="entry name" value="Jann2411-like domain"/>
    <property type="match status" value="1"/>
</dbReference>
<proteinExistence type="predicted"/>
<gene>
    <name evidence="2" type="ORF">GCM10010515_33140</name>
</gene>
<protein>
    <recommendedName>
        <fullName evidence="1">Zinc finger CGNR domain-containing protein</fullName>
    </recommendedName>
</protein>
<dbReference type="PANTHER" id="PTHR35525">
    <property type="entry name" value="BLL6575 PROTEIN"/>
    <property type="match status" value="1"/>
</dbReference>